<dbReference type="AlphaFoldDB" id="A0A0F5YN96"/>
<comment type="similarity">
    <text evidence="1 2">Belongs to the small heat shock protein (HSP20) family.</text>
</comment>
<gene>
    <name evidence="4" type="ORF">WN50_02235</name>
</gene>
<dbReference type="InterPro" id="IPR008978">
    <property type="entry name" value="HSP20-like_chaperone"/>
</dbReference>
<dbReference type="OrthoDB" id="9811615at2"/>
<dbReference type="Proteomes" id="UP000033607">
    <property type="component" value="Unassembled WGS sequence"/>
</dbReference>
<evidence type="ECO:0000256" key="2">
    <source>
        <dbReference type="RuleBase" id="RU003616"/>
    </source>
</evidence>
<organism evidence="4 5">
    <name type="scientific">Limnoraphis robusta CS-951</name>
    <dbReference type="NCBI Taxonomy" id="1637645"/>
    <lineage>
        <taxon>Bacteria</taxon>
        <taxon>Bacillati</taxon>
        <taxon>Cyanobacteriota</taxon>
        <taxon>Cyanophyceae</taxon>
        <taxon>Oscillatoriophycideae</taxon>
        <taxon>Oscillatoriales</taxon>
        <taxon>Sirenicapillariaceae</taxon>
        <taxon>Limnoraphis</taxon>
    </lineage>
</organism>
<proteinExistence type="inferred from homology"/>
<feature type="domain" description="SHSP" evidence="3">
    <location>
        <begin position="30"/>
        <end position="129"/>
    </location>
</feature>
<reference evidence="4 5" key="1">
    <citation type="submission" date="2015-06" db="EMBL/GenBank/DDBJ databases">
        <title>Draft genome assembly of filamentous brackish cyanobacterium Limnoraphis robusta strain CS-951.</title>
        <authorList>
            <person name="Willis A."/>
            <person name="Parks M."/>
            <person name="Burford M.A."/>
        </authorList>
    </citation>
    <scope>NUCLEOTIDE SEQUENCE [LARGE SCALE GENOMIC DNA]</scope>
    <source>
        <strain evidence="4 5">CS-951</strain>
    </source>
</reference>
<dbReference type="SUPFAM" id="SSF49764">
    <property type="entry name" value="HSP20-like chaperones"/>
    <property type="match status" value="1"/>
</dbReference>
<protein>
    <recommendedName>
        <fullName evidence="3">SHSP domain-containing protein</fullName>
    </recommendedName>
</protein>
<dbReference type="InterPro" id="IPR002068">
    <property type="entry name" value="A-crystallin/Hsp20_dom"/>
</dbReference>
<evidence type="ECO:0000313" key="4">
    <source>
        <dbReference type="EMBL" id="KKD39650.1"/>
    </source>
</evidence>
<dbReference type="EMBL" id="LATL02000028">
    <property type="protein sequence ID" value="KKD39650.1"/>
    <property type="molecule type" value="Genomic_DNA"/>
</dbReference>
<dbReference type="Gene3D" id="2.60.40.790">
    <property type="match status" value="1"/>
</dbReference>
<evidence type="ECO:0000259" key="3">
    <source>
        <dbReference type="PROSITE" id="PS01031"/>
    </source>
</evidence>
<dbReference type="Pfam" id="PF00011">
    <property type="entry name" value="HSP20"/>
    <property type="match status" value="1"/>
</dbReference>
<accession>A0A0F5YN96</accession>
<name>A0A0F5YN96_9CYAN</name>
<sequence length="129" mass="14771">MVLKHYQSFQDQEDIGRQVHQVFNQPEQWGNSHPQVPVIKLNEAEDTIVVKAIIPSLDEKSLEMQVTPESIVLSGNLYHRQRQTESPSNERKFSQKFRKVIALPQPILTPDIKTNYVNGILTLILPKAS</sequence>
<evidence type="ECO:0000313" key="5">
    <source>
        <dbReference type="Proteomes" id="UP000033607"/>
    </source>
</evidence>
<evidence type="ECO:0000256" key="1">
    <source>
        <dbReference type="PROSITE-ProRule" id="PRU00285"/>
    </source>
</evidence>
<dbReference type="RefSeq" id="WP_046276873.1">
    <property type="nucleotide sequence ID" value="NZ_LATL02000028.1"/>
</dbReference>
<comment type="caution">
    <text evidence="4">The sequence shown here is derived from an EMBL/GenBank/DDBJ whole genome shotgun (WGS) entry which is preliminary data.</text>
</comment>
<dbReference type="PROSITE" id="PS01031">
    <property type="entry name" value="SHSP"/>
    <property type="match status" value="1"/>
</dbReference>
<dbReference type="CDD" id="cd06464">
    <property type="entry name" value="ACD_sHsps-like"/>
    <property type="match status" value="1"/>
</dbReference>